<evidence type="ECO:0000313" key="3">
    <source>
        <dbReference type="Proteomes" id="UP000261948"/>
    </source>
</evidence>
<accession>A0A373FF03</accession>
<organism evidence="2 3">
    <name type="scientific">Comamonas testosteroni</name>
    <name type="common">Pseudomonas testosteroni</name>
    <dbReference type="NCBI Taxonomy" id="285"/>
    <lineage>
        <taxon>Bacteria</taxon>
        <taxon>Pseudomonadati</taxon>
        <taxon>Pseudomonadota</taxon>
        <taxon>Betaproteobacteria</taxon>
        <taxon>Burkholderiales</taxon>
        <taxon>Comamonadaceae</taxon>
        <taxon>Comamonas</taxon>
    </lineage>
</organism>
<keyword evidence="3" id="KW-1185">Reference proteome</keyword>
<evidence type="ECO:0000256" key="1">
    <source>
        <dbReference type="SAM" id="Phobius"/>
    </source>
</evidence>
<dbReference type="EMBL" id="QURR01000022">
    <property type="protein sequence ID" value="RGE42711.1"/>
    <property type="molecule type" value="Genomic_DNA"/>
</dbReference>
<keyword evidence="1" id="KW-0812">Transmembrane</keyword>
<proteinExistence type="predicted"/>
<dbReference type="OrthoDB" id="8797229at2"/>
<comment type="caution">
    <text evidence="2">The sequence shown here is derived from an EMBL/GenBank/DDBJ whole genome shotgun (WGS) entry which is preliminary data.</text>
</comment>
<reference evidence="2 3" key="1">
    <citation type="submission" date="2018-08" db="EMBL/GenBank/DDBJ databases">
        <title>Comamonas testosteroni strain SWCO2.</title>
        <authorList>
            <person name="Jiang N."/>
            <person name="Zhang X.Z."/>
        </authorList>
    </citation>
    <scope>NUCLEOTIDE SEQUENCE [LARGE SCALE GENOMIC DNA]</scope>
    <source>
        <strain evidence="2 3">SWCO2</strain>
    </source>
</reference>
<feature type="transmembrane region" description="Helical" evidence="1">
    <location>
        <begin position="21"/>
        <end position="40"/>
    </location>
</feature>
<name>A0A373FF03_COMTE</name>
<keyword evidence="1" id="KW-1133">Transmembrane helix</keyword>
<dbReference type="AlphaFoldDB" id="A0A373FF03"/>
<evidence type="ECO:0000313" key="2">
    <source>
        <dbReference type="EMBL" id="RGE42711.1"/>
    </source>
</evidence>
<dbReference type="Proteomes" id="UP000261948">
    <property type="component" value="Unassembled WGS sequence"/>
</dbReference>
<protein>
    <submittedName>
        <fullName evidence="2">General secretion pathway protein C</fullName>
    </submittedName>
</protein>
<gene>
    <name evidence="2" type="ORF">DZC30_16500</name>
</gene>
<keyword evidence="1" id="KW-0472">Membrane</keyword>
<sequence length="157" mass="15468">MRRLSFNTADGSALPVKLTTLLLWAGAAAIAVFWGLRFAGSAGDVQPVVAPAQPVQASAQALAKALGAVALPATAPAAIPVASRYALMGVVAGLDSGGGAVVIAVAGQPAKAVRVGEAVEEGVILQSLSTREARLGPANGPAATVLQLPKPAIAAFN</sequence>